<name>M9RSU5_9RHOB</name>
<dbReference type="PROSITE" id="PS51977">
    <property type="entry name" value="WGR"/>
    <property type="match status" value="1"/>
</dbReference>
<reference evidence="2 3" key="1">
    <citation type="journal article" date="2013" name="PLoS ONE">
        <title>Poles Apart: Arctic and Antarctic Octadecabacter strains Share High Genome Plasticity and a New Type of Xanthorhodopsin.</title>
        <authorList>
            <person name="Vollmers J."/>
            <person name="Voget S."/>
            <person name="Dietrich S."/>
            <person name="Gollnow K."/>
            <person name="Smits M."/>
            <person name="Meyer K."/>
            <person name="Brinkhoff T."/>
            <person name="Simon M."/>
            <person name="Daniel R."/>
        </authorList>
    </citation>
    <scope>NUCLEOTIDE SEQUENCE [LARGE SCALE GENOMIC DNA]</scope>
    <source>
        <strain evidence="2 3">238</strain>
        <plasmid evidence="3">Plasmid pOA238_118</plasmid>
    </source>
</reference>
<geneLocation type="plasmid" evidence="2 3">
    <name>pOA238_118</name>
</geneLocation>
<evidence type="ECO:0000313" key="2">
    <source>
        <dbReference type="EMBL" id="AGI74808.1"/>
    </source>
</evidence>
<dbReference type="AlphaFoldDB" id="M9RSU5"/>
<dbReference type="InterPro" id="IPR008893">
    <property type="entry name" value="WGR_domain"/>
</dbReference>
<dbReference type="EMBL" id="CP003743">
    <property type="protein sequence ID" value="AGI74808.1"/>
    <property type="molecule type" value="Genomic_DNA"/>
</dbReference>
<sequence>MSEDHTQFEVFPDRLHLRRVDPAKKMRRFYLMTVQRDLFGGAQLVREWGSIGSSGKIMSSHHADEAQAVDALAEIFAAKRKRGYEF</sequence>
<accession>M9RSU5</accession>
<dbReference type="Proteomes" id="UP000004688">
    <property type="component" value="Plasmid pOA238_118"/>
</dbReference>
<dbReference type="SUPFAM" id="SSF142921">
    <property type="entry name" value="WGR domain-like"/>
    <property type="match status" value="1"/>
</dbReference>
<dbReference type="InterPro" id="IPR049809">
    <property type="entry name" value="YehF/YfeS-like_WGR"/>
</dbReference>
<dbReference type="SMART" id="SM00773">
    <property type="entry name" value="WGR"/>
    <property type="match status" value="1"/>
</dbReference>
<dbReference type="CDD" id="cd07996">
    <property type="entry name" value="WGR_MMR_like"/>
    <property type="match status" value="1"/>
</dbReference>
<gene>
    <name evidence="2" type="ORF">OA238_118p1130</name>
</gene>
<evidence type="ECO:0000259" key="1">
    <source>
        <dbReference type="PROSITE" id="PS51977"/>
    </source>
</evidence>
<dbReference type="InterPro" id="IPR036930">
    <property type="entry name" value="WGR_dom_sf"/>
</dbReference>
<feature type="domain" description="WGR" evidence="1">
    <location>
        <begin position="7"/>
        <end position="86"/>
    </location>
</feature>
<dbReference type="OrthoDB" id="5801306at2"/>
<dbReference type="KEGG" id="oar:OA238_118p1130"/>
<dbReference type="RefSeq" id="WP_015497711.1">
    <property type="nucleotide sequence ID" value="NC_020909.1"/>
</dbReference>
<organism evidence="2 3">
    <name type="scientific">Octadecabacter arcticus 238</name>
    <dbReference type="NCBI Taxonomy" id="391616"/>
    <lineage>
        <taxon>Bacteria</taxon>
        <taxon>Pseudomonadati</taxon>
        <taxon>Pseudomonadota</taxon>
        <taxon>Alphaproteobacteria</taxon>
        <taxon>Rhodobacterales</taxon>
        <taxon>Roseobacteraceae</taxon>
        <taxon>Octadecabacter</taxon>
    </lineage>
</organism>
<protein>
    <submittedName>
        <fullName evidence="2">Putative WGR-domain protein</fullName>
    </submittedName>
</protein>
<dbReference type="HOGENOM" id="CLU_155888_0_1_5"/>
<proteinExistence type="predicted"/>
<keyword evidence="2" id="KW-0614">Plasmid</keyword>
<dbReference type="Gene3D" id="2.20.140.10">
    <property type="entry name" value="WGR domain"/>
    <property type="match status" value="1"/>
</dbReference>
<dbReference type="Pfam" id="PF05406">
    <property type="entry name" value="WGR"/>
    <property type="match status" value="1"/>
</dbReference>
<evidence type="ECO:0000313" key="3">
    <source>
        <dbReference type="Proteomes" id="UP000004688"/>
    </source>
</evidence>
<keyword evidence="3" id="KW-1185">Reference proteome</keyword>